<comment type="caution">
    <text evidence="3">The sequence shown here is derived from an EMBL/GenBank/DDBJ whole genome shotgun (WGS) entry which is preliminary data.</text>
</comment>
<keyword evidence="1" id="KW-1133">Transmembrane helix</keyword>
<protein>
    <recommendedName>
        <fullName evidence="5">Ground-like domain-containing protein</fullName>
    </recommendedName>
</protein>
<dbReference type="Proteomes" id="UP001620645">
    <property type="component" value="Unassembled WGS sequence"/>
</dbReference>
<evidence type="ECO:0000256" key="1">
    <source>
        <dbReference type="SAM" id="Phobius"/>
    </source>
</evidence>
<evidence type="ECO:0000256" key="2">
    <source>
        <dbReference type="SAM" id="SignalP"/>
    </source>
</evidence>
<feature type="transmembrane region" description="Helical" evidence="1">
    <location>
        <begin position="140"/>
        <end position="161"/>
    </location>
</feature>
<sequence>MSKILRSLAILLAFLSLTDAIGFPMQQCCCPMQQQSCCGGGGGGCCGRKKREAAALEAVQPHFKSDETPCPQTEWRQIIDESIRVDDAIGSVGAIQTALYRRYVNQKFLVICSAADEAKTDTNKVHFSSSGDEKTMSSSLIMNCLIALTILAVFVSIIDAIGMPMQCCGQQQQSCCGGGGGGCGRRKRDTEAVQPHFKSDETPCPQTEWKQIIEESIRVDDAIGSVSAIQTALFRRHADQKFLVTCSAADEAKTGTAGTNKVHFSSSGDGYCNLVKERIWCQAVALSA</sequence>
<proteinExistence type="predicted"/>
<feature type="chain" id="PRO_5044860625" description="Ground-like domain-containing protein" evidence="2">
    <location>
        <begin position="21"/>
        <end position="288"/>
    </location>
</feature>
<keyword evidence="1" id="KW-0472">Membrane</keyword>
<name>A0ABD2JC06_HETSC</name>
<keyword evidence="2" id="KW-0732">Signal</keyword>
<evidence type="ECO:0008006" key="5">
    <source>
        <dbReference type="Google" id="ProtNLM"/>
    </source>
</evidence>
<keyword evidence="4" id="KW-1185">Reference proteome</keyword>
<reference evidence="3 4" key="1">
    <citation type="submission" date="2024-10" db="EMBL/GenBank/DDBJ databases">
        <authorList>
            <person name="Kim D."/>
        </authorList>
    </citation>
    <scope>NUCLEOTIDE SEQUENCE [LARGE SCALE GENOMIC DNA]</scope>
    <source>
        <strain evidence="3">Taebaek</strain>
    </source>
</reference>
<keyword evidence="1" id="KW-0812">Transmembrane</keyword>
<feature type="signal peptide" evidence="2">
    <location>
        <begin position="1"/>
        <end position="20"/>
    </location>
</feature>
<evidence type="ECO:0000313" key="3">
    <source>
        <dbReference type="EMBL" id="KAL3088112.1"/>
    </source>
</evidence>
<accession>A0ABD2JC06</accession>
<dbReference type="EMBL" id="JBICCN010000168">
    <property type="protein sequence ID" value="KAL3088112.1"/>
    <property type="molecule type" value="Genomic_DNA"/>
</dbReference>
<gene>
    <name evidence="3" type="ORF">niasHS_009398</name>
</gene>
<organism evidence="3 4">
    <name type="scientific">Heterodera schachtii</name>
    <name type="common">Sugarbeet cyst nematode worm</name>
    <name type="synonym">Tylenchus schachtii</name>
    <dbReference type="NCBI Taxonomy" id="97005"/>
    <lineage>
        <taxon>Eukaryota</taxon>
        <taxon>Metazoa</taxon>
        <taxon>Ecdysozoa</taxon>
        <taxon>Nematoda</taxon>
        <taxon>Chromadorea</taxon>
        <taxon>Rhabditida</taxon>
        <taxon>Tylenchina</taxon>
        <taxon>Tylenchomorpha</taxon>
        <taxon>Tylenchoidea</taxon>
        <taxon>Heteroderidae</taxon>
        <taxon>Heteroderinae</taxon>
        <taxon>Heterodera</taxon>
    </lineage>
</organism>
<dbReference type="AlphaFoldDB" id="A0ABD2JC06"/>
<evidence type="ECO:0000313" key="4">
    <source>
        <dbReference type="Proteomes" id="UP001620645"/>
    </source>
</evidence>